<dbReference type="RefSeq" id="WP_150094752.1">
    <property type="nucleotide sequence ID" value="NZ_JBFUOH010000064.1"/>
</dbReference>
<dbReference type="AlphaFoldDB" id="A0A5M8FHF6"/>
<evidence type="ECO:0000313" key="2">
    <source>
        <dbReference type="Proteomes" id="UP000322981"/>
    </source>
</evidence>
<organism evidence="1 2">
    <name type="scientific">Thiohalocapsa marina</name>
    <dbReference type="NCBI Taxonomy" id="424902"/>
    <lineage>
        <taxon>Bacteria</taxon>
        <taxon>Pseudomonadati</taxon>
        <taxon>Pseudomonadota</taxon>
        <taxon>Gammaproteobacteria</taxon>
        <taxon>Chromatiales</taxon>
        <taxon>Chromatiaceae</taxon>
        <taxon>Thiohalocapsa</taxon>
    </lineage>
</organism>
<protein>
    <submittedName>
        <fullName evidence="1">Uncharacterized protein</fullName>
    </submittedName>
</protein>
<reference evidence="1 2" key="1">
    <citation type="submission" date="2019-09" db="EMBL/GenBank/DDBJ databases">
        <title>Whole-genome sequence of the purple sulfur bacterium Thiohalocapsa marina DSM 19078.</title>
        <authorList>
            <person name="Kyndt J.A."/>
            <person name="Meyer T.E."/>
        </authorList>
    </citation>
    <scope>NUCLEOTIDE SEQUENCE [LARGE SCALE GENOMIC DNA]</scope>
    <source>
        <strain evidence="1 2">DSM 19078</strain>
    </source>
</reference>
<gene>
    <name evidence="1" type="ORF">F2Q65_17785</name>
</gene>
<dbReference type="EMBL" id="VWXX01000045">
    <property type="protein sequence ID" value="KAA6182521.1"/>
    <property type="molecule type" value="Genomic_DNA"/>
</dbReference>
<evidence type="ECO:0000313" key="1">
    <source>
        <dbReference type="EMBL" id="KAA6182521.1"/>
    </source>
</evidence>
<keyword evidence="2" id="KW-1185">Reference proteome</keyword>
<proteinExistence type="predicted"/>
<accession>A0A5M8FHF6</accession>
<sequence>MIVLVGKEQARYIPLLAEHFPLPAVLTLPVTERDIEAILGGTNVRSRSSEGAGTRQNANDDCV</sequence>
<comment type="caution">
    <text evidence="1">The sequence shown here is derived from an EMBL/GenBank/DDBJ whole genome shotgun (WGS) entry which is preliminary data.</text>
</comment>
<dbReference type="Proteomes" id="UP000322981">
    <property type="component" value="Unassembled WGS sequence"/>
</dbReference>
<name>A0A5M8FHF6_9GAMM</name>